<keyword evidence="11" id="KW-1185">Reference proteome</keyword>
<keyword evidence="9 10" id="KW-0472">Membrane</keyword>
<evidence type="ECO:0000256" key="9">
    <source>
        <dbReference type="ARBA" id="ARBA00023136"/>
    </source>
</evidence>
<feature type="transmembrane region" description="Helical" evidence="10">
    <location>
        <begin position="521"/>
        <end position="544"/>
    </location>
</feature>
<keyword evidence="4 10" id="KW-0328">Glycosyltransferase</keyword>
<dbReference type="AlphaFoldDB" id="A0A0R3RGQ1"/>
<dbReference type="GO" id="GO:0006487">
    <property type="term" value="P:protein N-linked glycosylation"/>
    <property type="evidence" value="ECO:0007669"/>
    <property type="project" value="TreeGrafter"/>
</dbReference>
<accession>A0A0R3RGQ1</accession>
<feature type="transmembrane region" description="Helical" evidence="10">
    <location>
        <begin position="343"/>
        <end position="362"/>
    </location>
</feature>
<dbReference type="EC" id="2.4.1.-" evidence="10"/>
<organism evidence="11 12">
    <name type="scientific">Elaeophora elaphi</name>
    <dbReference type="NCBI Taxonomy" id="1147741"/>
    <lineage>
        <taxon>Eukaryota</taxon>
        <taxon>Metazoa</taxon>
        <taxon>Ecdysozoa</taxon>
        <taxon>Nematoda</taxon>
        <taxon>Chromadorea</taxon>
        <taxon>Rhabditida</taxon>
        <taxon>Spirurina</taxon>
        <taxon>Spiruromorpha</taxon>
        <taxon>Filarioidea</taxon>
        <taxon>Onchocercidae</taxon>
        <taxon>Elaeophora</taxon>
    </lineage>
</organism>
<evidence type="ECO:0000256" key="1">
    <source>
        <dbReference type="ARBA" id="ARBA00004477"/>
    </source>
</evidence>
<dbReference type="Pfam" id="PF03155">
    <property type="entry name" value="Alg6_Alg8"/>
    <property type="match status" value="1"/>
</dbReference>
<evidence type="ECO:0000256" key="2">
    <source>
        <dbReference type="ARBA" id="ARBA00004922"/>
    </source>
</evidence>
<keyword evidence="6 10" id="KW-0812">Transmembrane</keyword>
<dbReference type="WBParaSite" id="EEL_0000059301-mRNA-1">
    <property type="protein sequence ID" value="EEL_0000059301-mRNA-1"/>
    <property type="gene ID" value="EEL_0000059301"/>
</dbReference>
<evidence type="ECO:0000313" key="11">
    <source>
        <dbReference type="Proteomes" id="UP000050640"/>
    </source>
</evidence>
<feature type="transmembrane region" description="Helical" evidence="10">
    <location>
        <begin position="368"/>
        <end position="387"/>
    </location>
</feature>
<evidence type="ECO:0000313" key="12">
    <source>
        <dbReference type="WBParaSite" id="EEL_0000059301-mRNA-1"/>
    </source>
</evidence>
<feature type="transmembrane region" description="Helical" evidence="10">
    <location>
        <begin position="179"/>
        <end position="197"/>
    </location>
</feature>
<feature type="transmembrane region" description="Helical" evidence="10">
    <location>
        <begin position="120"/>
        <end position="141"/>
    </location>
</feature>
<feature type="transmembrane region" description="Helical" evidence="10">
    <location>
        <begin position="451"/>
        <end position="470"/>
    </location>
</feature>
<evidence type="ECO:0000256" key="7">
    <source>
        <dbReference type="ARBA" id="ARBA00022824"/>
    </source>
</evidence>
<evidence type="ECO:0000256" key="6">
    <source>
        <dbReference type="ARBA" id="ARBA00022692"/>
    </source>
</evidence>
<reference evidence="12" key="1">
    <citation type="submission" date="2017-02" db="UniProtKB">
        <authorList>
            <consortium name="WormBaseParasite"/>
        </authorList>
    </citation>
    <scope>IDENTIFICATION</scope>
</reference>
<dbReference type="GO" id="GO:0042283">
    <property type="term" value="F:dolichyl pyrophosphate Glc1Man9GlcNAc2 alpha-1,3-glucosyltransferase activity"/>
    <property type="evidence" value="ECO:0007669"/>
    <property type="project" value="TreeGrafter"/>
</dbReference>
<evidence type="ECO:0000256" key="4">
    <source>
        <dbReference type="ARBA" id="ARBA00022676"/>
    </source>
</evidence>
<evidence type="ECO:0000256" key="8">
    <source>
        <dbReference type="ARBA" id="ARBA00022989"/>
    </source>
</evidence>
<evidence type="ECO:0000256" key="5">
    <source>
        <dbReference type="ARBA" id="ARBA00022679"/>
    </source>
</evidence>
<dbReference type="PANTHER" id="PTHR12413:SF2">
    <property type="entry name" value="DOLICHYL PYROPHOSPHATE GLC1MAN9GLCNAC2 ALPHA-1,3-GLUCOSYLTRANSFERASE-RELATED"/>
    <property type="match status" value="1"/>
</dbReference>
<evidence type="ECO:0000256" key="3">
    <source>
        <dbReference type="ARBA" id="ARBA00008715"/>
    </source>
</evidence>
<keyword evidence="8 10" id="KW-1133">Transmembrane helix</keyword>
<comment type="subcellular location">
    <subcellularLocation>
        <location evidence="1 10">Endoplasmic reticulum membrane</location>
        <topology evidence="1 10">Multi-pass membrane protein</topology>
    </subcellularLocation>
</comment>
<dbReference type="Proteomes" id="UP000050640">
    <property type="component" value="Unplaced"/>
</dbReference>
<name>A0A0R3RGQ1_9BILA</name>
<comment type="similarity">
    <text evidence="3 10">Belongs to the ALG6/ALG8 glucosyltransferase family.</text>
</comment>
<dbReference type="STRING" id="1147741.A0A0R3RGQ1"/>
<dbReference type="InterPro" id="IPR004856">
    <property type="entry name" value="Glyco_trans_ALG6/ALG8"/>
</dbReference>
<feature type="transmembrane region" description="Helical" evidence="10">
    <location>
        <begin position="408"/>
        <end position="431"/>
    </location>
</feature>
<feature type="transmembrane region" description="Helical" evidence="10">
    <location>
        <begin position="29"/>
        <end position="48"/>
    </location>
</feature>
<proteinExistence type="inferred from homology"/>
<feature type="transmembrane region" description="Helical" evidence="10">
    <location>
        <begin position="482"/>
        <end position="501"/>
    </location>
</feature>
<feature type="transmembrane region" description="Helical" evidence="10">
    <location>
        <begin position="218"/>
        <end position="235"/>
    </location>
</feature>
<feature type="transmembrane region" description="Helical" evidence="10">
    <location>
        <begin position="241"/>
        <end position="266"/>
    </location>
</feature>
<comment type="pathway">
    <text evidence="2 10">Protein modification; protein glycosylation.</text>
</comment>
<keyword evidence="5 10" id="KW-0808">Transferase</keyword>
<dbReference type="PANTHER" id="PTHR12413">
    <property type="entry name" value="DOLICHYL GLYCOSYLTRANSFERASE"/>
    <property type="match status" value="1"/>
</dbReference>
<dbReference type="UniPathway" id="UPA00378"/>
<protein>
    <recommendedName>
        <fullName evidence="10">Alpha-1,3-glucosyltransferase</fullName>
        <ecNumber evidence="10">2.4.1.-</ecNumber>
    </recommendedName>
</protein>
<sequence>MMTTHLSAPEDRIKDSQSLDYLKRVKVEWFCYCCAAVFAIKFLLIPCYRSTDFEVHRNWMAITHALPICSWYYDDTSQWTLDYPPFFAFFEYFLSQIASKIIPSALVLQKHSYFSSELLYFQRFSVIATDVFYVLSCVFLTKSFFGHSKSDSNVEKNSVAAEVSLIANVSLLMIDNMHFQYNGILTSLLLVSLSWIMRNSFLFGAVTYCILLNMKHIYLYYAPAYAVYYAVNYLFPSGRAFIANGAKLVIVLILPFTLSFGPFINCDSDVLHQIRRRLFPFERGLTHAYWAPNLWACYNFADWYFYQVLKLTKWLPPNAHSPTYISGLVQEFKHSILPSVSPFGTSLVTLALLSPLVLLIRTQYSKNFPLLLTLSAFAFFLAGYHVHEKAVILITVPYTVLASSDHRFLPSFIVLSVVANVSLFPLFFTPFEDILKVFLYHQKRFHSIKNYAVSITLCYLFLSISIMRFLCPEKSLRFLQKLYLFGLLIVQVYCLVLHQVGDFHCAVLNIIFGTNFEFIPLMLTSLSTAFGICWIYIELLWIIFFKSPEHVGATCICERKLKRE</sequence>
<evidence type="ECO:0000256" key="10">
    <source>
        <dbReference type="RuleBase" id="RU363110"/>
    </source>
</evidence>
<dbReference type="GO" id="GO:0005789">
    <property type="term" value="C:endoplasmic reticulum membrane"/>
    <property type="evidence" value="ECO:0007669"/>
    <property type="project" value="UniProtKB-SubCell"/>
</dbReference>
<keyword evidence="7 10" id="KW-0256">Endoplasmic reticulum</keyword>